<feature type="transmembrane region" description="Helical" evidence="8">
    <location>
        <begin position="561"/>
        <end position="582"/>
    </location>
</feature>
<protein>
    <recommendedName>
        <fullName evidence="12">Ionotropic receptor</fullName>
    </recommendedName>
</protein>
<reference evidence="10" key="1">
    <citation type="submission" date="2022-01" db="EMBL/GenBank/DDBJ databases">
        <authorList>
            <person name="King R."/>
        </authorList>
    </citation>
    <scope>NUCLEOTIDE SEQUENCE</scope>
</reference>
<keyword evidence="6" id="KW-0675">Receptor</keyword>
<keyword evidence="3 8" id="KW-0812">Transmembrane</keyword>
<evidence type="ECO:0000256" key="6">
    <source>
        <dbReference type="ARBA" id="ARBA00023170"/>
    </source>
</evidence>
<evidence type="ECO:0000256" key="1">
    <source>
        <dbReference type="ARBA" id="ARBA00004651"/>
    </source>
</evidence>
<dbReference type="Proteomes" id="UP001153620">
    <property type="component" value="Chromosome 4"/>
</dbReference>
<evidence type="ECO:0000256" key="7">
    <source>
        <dbReference type="ARBA" id="ARBA00023180"/>
    </source>
</evidence>
<dbReference type="InterPro" id="IPR052192">
    <property type="entry name" value="Insect_Ionotropic_Sensory_Rcpt"/>
</dbReference>
<evidence type="ECO:0000313" key="10">
    <source>
        <dbReference type="EMBL" id="CAG9810321.1"/>
    </source>
</evidence>
<keyword evidence="2" id="KW-1003">Cell membrane</keyword>
<feature type="transmembrane region" description="Helical" evidence="8">
    <location>
        <begin position="368"/>
        <end position="388"/>
    </location>
</feature>
<dbReference type="PANTHER" id="PTHR42643:SF39">
    <property type="entry name" value="IONOTROPIC RECEPTOR 56A-RELATED"/>
    <property type="match status" value="1"/>
</dbReference>
<feature type="chain" id="PRO_5040337845" description="Ionotropic receptor" evidence="9">
    <location>
        <begin position="22"/>
        <end position="626"/>
    </location>
</feature>
<organism evidence="10 11">
    <name type="scientific">Chironomus riparius</name>
    <dbReference type="NCBI Taxonomy" id="315576"/>
    <lineage>
        <taxon>Eukaryota</taxon>
        <taxon>Metazoa</taxon>
        <taxon>Ecdysozoa</taxon>
        <taxon>Arthropoda</taxon>
        <taxon>Hexapoda</taxon>
        <taxon>Insecta</taxon>
        <taxon>Pterygota</taxon>
        <taxon>Neoptera</taxon>
        <taxon>Endopterygota</taxon>
        <taxon>Diptera</taxon>
        <taxon>Nematocera</taxon>
        <taxon>Chironomoidea</taxon>
        <taxon>Chironomidae</taxon>
        <taxon>Chironominae</taxon>
        <taxon>Chironomus</taxon>
    </lineage>
</organism>
<dbReference type="OrthoDB" id="8195814at2759"/>
<evidence type="ECO:0000256" key="3">
    <source>
        <dbReference type="ARBA" id="ARBA00022692"/>
    </source>
</evidence>
<dbReference type="GO" id="GO:0005886">
    <property type="term" value="C:plasma membrane"/>
    <property type="evidence" value="ECO:0007669"/>
    <property type="project" value="UniProtKB-SubCell"/>
</dbReference>
<reference evidence="10" key="2">
    <citation type="submission" date="2022-10" db="EMBL/GenBank/DDBJ databases">
        <authorList>
            <consortium name="ENA_rothamsted_submissions"/>
            <consortium name="culmorum"/>
            <person name="King R."/>
        </authorList>
    </citation>
    <scope>NUCLEOTIDE SEQUENCE</scope>
</reference>
<evidence type="ECO:0000313" key="11">
    <source>
        <dbReference type="Proteomes" id="UP001153620"/>
    </source>
</evidence>
<name>A0A9N9S6N9_9DIPT</name>
<dbReference type="PANTHER" id="PTHR42643">
    <property type="entry name" value="IONOTROPIC RECEPTOR 20A-RELATED"/>
    <property type="match status" value="1"/>
</dbReference>
<keyword evidence="9" id="KW-0732">Signal</keyword>
<feature type="transmembrane region" description="Helical" evidence="8">
    <location>
        <begin position="315"/>
        <end position="335"/>
    </location>
</feature>
<sequence length="626" mass="72309">MKATILFLLFSSLFLLNSSRTLNVLQQLSSEDNKIINSVCKIVNDITESKNDTRDILVGYIGGNQWSQAVNDVAKCIADKKAVVMTDFLTIATESTLKKASVIVLVSYQADRNLIRQLISSQLFSSVWHHMAKIICIVPKSTSIFHRTAILNTFASLGFYNVVTVHENDKDEIVVDVLNPPTGKMSLIINPDDSAQLFPDKLKDMAGYPYKIPVIIQPPLVQIRGKQIRSPMIHFLKDVSEKQNAGIQFTIQPDGAHLGKSWETRQMHLTINTAASFDNPEPKLINYEKRGFCALIPIPQKTLTFRIMIIMPFDYLIWAPLVLSIAGSFAVWWLYCGRGAVDSHWLLLAEIYKLFFGQGFTLSRNNHFMLLTLMQLICWLIFIISNAYQSEITSCMIEPFHENRLQTVADLLASNHEIVTDEGFAFIIKDVDEFEALRMMIKKTDLQLHERFEEEVTQKHSVMISMCDTFEHDLNRLLDNGRYINDDYYILPEPILWEFVRLEASYLNPFLERFQFYMDLSFQAGLPHMWKVLENLDQSRYAMIDASDVPDSLRFEDLHEVFRVLGIGLIASIFVFLFEIFYHDCLRYFDVRGFVKDLRIKMCSWVEKIRISKQRVRIIKVQSRNN</sequence>
<accession>A0A9N9S6N9</accession>
<evidence type="ECO:0000256" key="8">
    <source>
        <dbReference type="SAM" id="Phobius"/>
    </source>
</evidence>
<keyword evidence="4 8" id="KW-1133">Transmembrane helix</keyword>
<comment type="subcellular location">
    <subcellularLocation>
        <location evidence="1">Cell membrane</location>
        <topology evidence="1">Multi-pass membrane protein</topology>
    </subcellularLocation>
</comment>
<evidence type="ECO:0000256" key="2">
    <source>
        <dbReference type="ARBA" id="ARBA00022475"/>
    </source>
</evidence>
<evidence type="ECO:0000256" key="5">
    <source>
        <dbReference type="ARBA" id="ARBA00023136"/>
    </source>
</evidence>
<feature type="signal peptide" evidence="9">
    <location>
        <begin position="1"/>
        <end position="21"/>
    </location>
</feature>
<evidence type="ECO:0008006" key="12">
    <source>
        <dbReference type="Google" id="ProtNLM"/>
    </source>
</evidence>
<proteinExistence type="predicted"/>
<evidence type="ECO:0000256" key="9">
    <source>
        <dbReference type="SAM" id="SignalP"/>
    </source>
</evidence>
<keyword evidence="7" id="KW-0325">Glycoprotein</keyword>
<evidence type="ECO:0000256" key="4">
    <source>
        <dbReference type="ARBA" id="ARBA00022989"/>
    </source>
</evidence>
<dbReference type="AlphaFoldDB" id="A0A9N9S6N9"/>
<gene>
    <name evidence="10" type="ORF">CHIRRI_LOCUS13138</name>
</gene>
<keyword evidence="11" id="KW-1185">Reference proteome</keyword>
<dbReference type="EMBL" id="OU895880">
    <property type="protein sequence ID" value="CAG9810321.1"/>
    <property type="molecule type" value="Genomic_DNA"/>
</dbReference>
<keyword evidence="5 8" id="KW-0472">Membrane</keyword>